<feature type="compositionally biased region" description="Polar residues" evidence="1">
    <location>
        <begin position="1"/>
        <end position="11"/>
    </location>
</feature>
<accession>A0A6A5WVE8</accession>
<dbReference type="InterPro" id="IPR059095">
    <property type="entry name" value="Znf_C2H2_17_2nd"/>
</dbReference>
<feature type="domain" description="C2H2-type" evidence="2">
    <location>
        <begin position="349"/>
        <end position="379"/>
    </location>
</feature>
<dbReference type="AlphaFoldDB" id="A0A6A5WVE8"/>
<protein>
    <recommendedName>
        <fullName evidence="2">C2H2-type domain-containing protein</fullName>
    </recommendedName>
</protein>
<evidence type="ECO:0000313" key="3">
    <source>
        <dbReference type="EMBL" id="KAF2005740.1"/>
    </source>
</evidence>
<reference evidence="3" key="1">
    <citation type="journal article" date="2020" name="Stud. Mycol.">
        <title>101 Dothideomycetes genomes: a test case for predicting lifestyles and emergence of pathogens.</title>
        <authorList>
            <person name="Haridas S."/>
            <person name="Albert R."/>
            <person name="Binder M."/>
            <person name="Bloem J."/>
            <person name="Labutti K."/>
            <person name="Salamov A."/>
            <person name="Andreopoulos B."/>
            <person name="Baker S."/>
            <person name="Barry K."/>
            <person name="Bills G."/>
            <person name="Bluhm B."/>
            <person name="Cannon C."/>
            <person name="Castanera R."/>
            <person name="Culley D."/>
            <person name="Daum C."/>
            <person name="Ezra D."/>
            <person name="Gonzalez J."/>
            <person name="Henrissat B."/>
            <person name="Kuo A."/>
            <person name="Liang C."/>
            <person name="Lipzen A."/>
            <person name="Lutzoni F."/>
            <person name="Magnuson J."/>
            <person name="Mondo S."/>
            <person name="Nolan M."/>
            <person name="Ohm R."/>
            <person name="Pangilinan J."/>
            <person name="Park H.-J."/>
            <person name="Ramirez L."/>
            <person name="Alfaro M."/>
            <person name="Sun H."/>
            <person name="Tritt A."/>
            <person name="Yoshinaga Y."/>
            <person name="Zwiers L.-H."/>
            <person name="Turgeon B."/>
            <person name="Goodwin S."/>
            <person name="Spatafora J."/>
            <person name="Crous P."/>
            <person name="Grigoriev I."/>
        </authorList>
    </citation>
    <scope>NUCLEOTIDE SEQUENCE</scope>
    <source>
        <strain evidence="3">CBS 123094</strain>
    </source>
</reference>
<evidence type="ECO:0000256" key="1">
    <source>
        <dbReference type="SAM" id="MobiDB-lite"/>
    </source>
</evidence>
<dbReference type="Gene3D" id="3.30.160.60">
    <property type="entry name" value="Classic Zinc Finger"/>
    <property type="match status" value="1"/>
</dbReference>
<dbReference type="Proteomes" id="UP000799779">
    <property type="component" value="Unassembled WGS sequence"/>
</dbReference>
<evidence type="ECO:0000259" key="2">
    <source>
        <dbReference type="SMART" id="SM00355"/>
    </source>
</evidence>
<dbReference type="OrthoDB" id="5062908at2759"/>
<feature type="region of interest" description="Disordered" evidence="1">
    <location>
        <begin position="1"/>
        <end position="33"/>
    </location>
</feature>
<dbReference type="Pfam" id="PF26176">
    <property type="entry name" value="zf_C2H2_17_2"/>
    <property type="match status" value="1"/>
</dbReference>
<dbReference type="Pfam" id="PF26177">
    <property type="entry name" value="zf_C2H2_17_1st"/>
    <property type="match status" value="1"/>
</dbReference>
<evidence type="ECO:0000313" key="4">
    <source>
        <dbReference type="Proteomes" id="UP000799779"/>
    </source>
</evidence>
<dbReference type="EMBL" id="ML977562">
    <property type="protein sequence ID" value="KAF2005740.1"/>
    <property type="molecule type" value="Genomic_DNA"/>
</dbReference>
<proteinExistence type="predicted"/>
<keyword evidence="4" id="KW-1185">Reference proteome</keyword>
<dbReference type="InterPro" id="IPR059009">
    <property type="entry name" value="Znf_C2H2_17_1st"/>
</dbReference>
<feature type="region of interest" description="Disordered" evidence="1">
    <location>
        <begin position="381"/>
        <end position="424"/>
    </location>
</feature>
<name>A0A6A5WVE8_9PLEO</name>
<feature type="domain" description="C2H2-type" evidence="2">
    <location>
        <begin position="313"/>
        <end position="339"/>
    </location>
</feature>
<dbReference type="InterPro" id="IPR013087">
    <property type="entry name" value="Znf_C2H2_type"/>
</dbReference>
<feature type="compositionally biased region" description="Polar residues" evidence="1">
    <location>
        <begin position="227"/>
        <end position="247"/>
    </location>
</feature>
<dbReference type="SMART" id="SM00355">
    <property type="entry name" value="ZnF_C2H2"/>
    <property type="match status" value="2"/>
</dbReference>
<feature type="region of interest" description="Disordered" evidence="1">
    <location>
        <begin position="225"/>
        <end position="247"/>
    </location>
</feature>
<organism evidence="3 4">
    <name type="scientific">Amniculicola lignicola CBS 123094</name>
    <dbReference type="NCBI Taxonomy" id="1392246"/>
    <lineage>
        <taxon>Eukaryota</taxon>
        <taxon>Fungi</taxon>
        <taxon>Dikarya</taxon>
        <taxon>Ascomycota</taxon>
        <taxon>Pezizomycotina</taxon>
        <taxon>Dothideomycetes</taxon>
        <taxon>Pleosporomycetidae</taxon>
        <taxon>Pleosporales</taxon>
        <taxon>Amniculicolaceae</taxon>
        <taxon>Amniculicola</taxon>
    </lineage>
</organism>
<sequence length="487" mass="53674">MDSAYQSQSGASRRRAPLPEGYQPMGMSDGQTRMNNQFNELLSPALSSGTFGTFQDPGSDLGPMHLPGAAGQLDAEDSAFSFANHTSGQEYANFSTTMGSFAPTNSMAMGFYSHEDFSPSFNDSYMYTPGLQYIQDPATHMYNTPITAPAQRPTIRPLVDTHAIRPSSHRSTSSYTVGVDVPRRASAHEAGFNPFVMSPTSAVSAPTGASLADFEEVQFAETRYTKQETGSNSFTTQSLNGDEDLQSTSSALEAKNLEEEQCKIARNDPLYFKGPASDGKYHCPEEGKPGCTHKPTPLKCNYDKYVDSHLKPFRCKSENCTGVQFSSTACLLRHEREAHGLHGHGSRPHLCHFPDCERAMPGNGFPRRYNLFDHMKRVHDYTGPTTELSPPVTQAPSSNRRGTTRKRKSTTDATSERRVKAQRLSALQEQRNITRANLNQKFLNKKADIVKILSNLQGPEDLKDALQLSKEVMALQEISNEFKTVGG</sequence>
<feature type="compositionally biased region" description="Polar residues" evidence="1">
    <location>
        <begin position="383"/>
        <end position="396"/>
    </location>
</feature>
<gene>
    <name evidence="3" type="ORF">P154DRAFT_318026</name>
</gene>